<gene>
    <name evidence="1" type="ORF">R5R35_012713</name>
</gene>
<dbReference type="EMBL" id="JAZDUA010000063">
    <property type="protein sequence ID" value="KAK7870149.1"/>
    <property type="molecule type" value="Genomic_DNA"/>
</dbReference>
<sequence length="162" mass="18527">MQVKSIMGCGASKRTTVVPVEELSTDTESPNKQSRIRRSSDVIAVQGDDIPAEELKDARAKAPPIIAQPMAFEVPVNEESLIRKHPPKRLQRLEDQQIMLTHELLDEKQAEAEQRRLQILTQRIQSAKQRAPRRPFLNEDEESPVSDIHHYGKIISRNFLLF</sequence>
<keyword evidence="2" id="KW-1185">Reference proteome</keyword>
<evidence type="ECO:0000313" key="1">
    <source>
        <dbReference type="EMBL" id="KAK7870149.1"/>
    </source>
</evidence>
<reference evidence="1 2" key="1">
    <citation type="submission" date="2024-03" db="EMBL/GenBank/DDBJ databases">
        <title>The genome assembly and annotation of the cricket Gryllus longicercus Weissman &amp; Gray.</title>
        <authorList>
            <person name="Szrajer S."/>
            <person name="Gray D."/>
            <person name="Ylla G."/>
        </authorList>
    </citation>
    <scope>NUCLEOTIDE SEQUENCE [LARGE SCALE GENOMIC DNA]</scope>
    <source>
        <strain evidence="1">DAG 2021-001</strain>
        <tissue evidence="1">Whole body minus gut</tissue>
    </source>
</reference>
<dbReference type="Pfam" id="PF15398">
    <property type="entry name" value="DUF4619"/>
    <property type="match status" value="1"/>
</dbReference>
<organism evidence="1 2">
    <name type="scientific">Gryllus longicercus</name>
    <dbReference type="NCBI Taxonomy" id="2509291"/>
    <lineage>
        <taxon>Eukaryota</taxon>
        <taxon>Metazoa</taxon>
        <taxon>Ecdysozoa</taxon>
        <taxon>Arthropoda</taxon>
        <taxon>Hexapoda</taxon>
        <taxon>Insecta</taxon>
        <taxon>Pterygota</taxon>
        <taxon>Neoptera</taxon>
        <taxon>Polyneoptera</taxon>
        <taxon>Orthoptera</taxon>
        <taxon>Ensifera</taxon>
        <taxon>Gryllidea</taxon>
        <taxon>Grylloidea</taxon>
        <taxon>Gryllidae</taxon>
        <taxon>Gryllinae</taxon>
        <taxon>Gryllus</taxon>
    </lineage>
</organism>
<proteinExistence type="predicted"/>
<dbReference type="InterPro" id="IPR029235">
    <property type="entry name" value="FAME"/>
</dbReference>
<dbReference type="AlphaFoldDB" id="A0AAN9ZCX8"/>
<dbReference type="Proteomes" id="UP001378592">
    <property type="component" value="Unassembled WGS sequence"/>
</dbReference>
<protein>
    <submittedName>
        <fullName evidence="1">Uncharacterized protein</fullName>
    </submittedName>
</protein>
<name>A0AAN9ZCX8_9ORTH</name>
<comment type="caution">
    <text evidence="1">The sequence shown here is derived from an EMBL/GenBank/DDBJ whole genome shotgun (WGS) entry which is preliminary data.</text>
</comment>
<accession>A0AAN9ZCX8</accession>
<evidence type="ECO:0000313" key="2">
    <source>
        <dbReference type="Proteomes" id="UP001378592"/>
    </source>
</evidence>